<feature type="region of interest" description="Disordered" evidence="5">
    <location>
        <begin position="1"/>
        <end position="23"/>
    </location>
</feature>
<dbReference type="Gene3D" id="1.20.1720.10">
    <property type="entry name" value="Multidrug resistance protein D"/>
    <property type="match status" value="1"/>
</dbReference>
<feature type="transmembrane region" description="Helical" evidence="6">
    <location>
        <begin position="387"/>
        <end position="405"/>
    </location>
</feature>
<feature type="transmembrane region" description="Helical" evidence="6">
    <location>
        <begin position="43"/>
        <end position="67"/>
    </location>
</feature>
<feature type="transmembrane region" description="Helical" evidence="6">
    <location>
        <begin position="278"/>
        <end position="300"/>
    </location>
</feature>
<evidence type="ECO:0000256" key="1">
    <source>
        <dbReference type="ARBA" id="ARBA00004141"/>
    </source>
</evidence>
<dbReference type="InterPro" id="IPR011701">
    <property type="entry name" value="MFS"/>
</dbReference>
<dbReference type="PRINTS" id="PR01036">
    <property type="entry name" value="TCRTETB"/>
</dbReference>
<feature type="transmembrane region" description="Helical" evidence="6">
    <location>
        <begin position="109"/>
        <end position="128"/>
    </location>
</feature>
<keyword evidence="9" id="KW-1185">Reference proteome</keyword>
<dbReference type="EMBL" id="JBEFKJ010000016">
    <property type="protein sequence ID" value="KAL2041637.1"/>
    <property type="molecule type" value="Genomic_DNA"/>
</dbReference>
<feature type="transmembrane region" description="Helical" evidence="6">
    <location>
        <begin position="246"/>
        <end position="266"/>
    </location>
</feature>
<evidence type="ECO:0000313" key="8">
    <source>
        <dbReference type="EMBL" id="KAL2041637.1"/>
    </source>
</evidence>
<feature type="transmembrane region" description="Helical" evidence="6">
    <location>
        <begin position="320"/>
        <end position="342"/>
    </location>
</feature>
<feature type="transmembrane region" description="Helical" evidence="6">
    <location>
        <begin position="134"/>
        <end position="156"/>
    </location>
</feature>
<evidence type="ECO:0000256" key="6">
    <source>
        <dbReference type="SAM" id="Phobius"/>
    </source>
</evidence>
<keyword evidence="3 6" id="KW-1133">Transmembrane helix</keyword>
<evidence type="ECO:0000256" key="2">
    <source>
        <dbReference type="ARBA" id="ARBA00022692"/>
    </source>
</evidence>
<feature type="transmembrane region" description="Helical" evidence="6">
    <location>
        <begin position="79"/>
        <end position="97"/>
    </location>
</feature>
<dbReference type="InterPro" id="IPR036259">
    <property type="entry name" value="MFS_trans_sf"/>
</dbReference>
<dbReference type="SUPFAM" id="SSF103473">
    <property type="entry name" value="MFS general substrate transporter"/>
    <property type="match status" value="1"/>
</dbReference>
<feature type="domain" description="Major facilitator superfamily (MFS) profile" evidence="7">
    <location>
        <begin position="44"/>
        <end position="509"/>
    </location>
</feature>
<dbReference type="Proteomes" id="UP001590950">
    <property type="component" value="Unassembled WGS sequence"/>
</dbReference>
<proteinExistence type="predicted"/>
<feature type="transmembrane region" description="Helical" evidence="6">
    <location>
        <begin position="168"/>
        <end position="189"/>
    </location>
</feature>
<dbReference type="PROSITE" id="PS50850">
    <property type="entry name" value="MFS"/>
    <property type="match status" value="1"/>
</dbReference>
<name>A0ABR4A6U2_9LECA</name>
<dbReference type="PANTHER" id="PTHR23501:SF43">
    <property type="entry name" value="MULTIDRUG TRANSPORTER, PUTATIVE (AFU_ORTHOLOGUE AFUA_6G03040)-RELATED"/>
    <property type="match status" value="1"/>
</dbReference>
<accession>A0ABR4A6U2</accession>
<gene>
    <name evidence="8" type="ORF">N7G274_005421</name>
</gene>
<feature type="transmembrane region" description="Helical" evidence="6">
    <location>
        <begin position="362"/>
        <end position="380"/>
    </location>
</feature>
<keyword evidence="4 6" id="KW-0472">Membrane</keyword>
<organism evidence="8 9">
    <name type="scientific">Stereocaulon virgatum</name>
    <dbReference type="NCBI Taxonomy" id="373712"/>
    <lineage>
        <taxon>Eukaryota</taxon>
        <taxon>Fungi</taxon>
        <taxon>Dikarya</taxon>
        <taxon>Ascomycota</taxon>
        <taxon>Pezizomycotina</taxon>
        <taxon>Lecanoromycetes</taxon>
        <taxon>OSLEUM clade</taxon>
        <taxon>Lecanoromycetidae</taxon>
        <taxon>Lecanorales</taxon>
        <taxon>Lecanorineae</taxon>
        <taxon>Stereocaulaceae</taxon>
        <taxon>Stereocaulon</taxon>
    </lineage>
</organism>
<feature type="transmembrane region" description="Helical" evidence="6">
    <location>
        <begin position="450"/>
        <end position="470"/>
    </location>
</feature>
<sequence length="576" mass="61676">MTINAKDGPLVAEESSPKRPSPAVVQDTLANSTIYLTGWQLQLLSLSLSLCMLLVNIEVSIIGTSLVSITDDLHGFNQNGWVVTGYLITYTGMIIIWSKLSDVFGRKPAILATLSIFTVFSGGCGATQTMTQLIICRVFQGIGAAGCFSLALTVAYEMVPKEKYPAQAAQLAASTALGSLVGPLIGGAISQDTTWRWVFLLNVPAGVVILILLFISIPRNFPNHGNTSYMAPTLRQKFSSSSLARLDVFGATFLLGATLLLVTVLLEAGTSFSWNSATSISLLVVSAVLWVLFVVTECIVTGEKWRPEPVFPWRFFFSRAWMGTLMISLFSGIPYNTVVITIPQRFQAVYGTTPLGAGVRLIPFNFLISFASVFVNILAAKARIKPIYLLLVGSALQLIGLALFTTITNDTTIPAAIYGYEIISGFGVGMVIGICLVIPPHVVETRDLAVASGALLQFRMLGGALGLAIASNVLNNRLNSALAGLVSAEELSVLLRSTASIHLLPPRLQAQVLAAFSDGYNLQMKIMTGFAGAQLLTVGTLWRKNQISVVGDEAKASTQSVDLEKKSSVKEPPPTM</sequence>
<evidence type="ECO:0000256" key="3">
    <source>
        <dbReference type="ARBA" id="ARBA00022989"/>
    </source>
</evidence>
<evidence type="ECO:0000259" key="7">
    <source>
        <dbReference type="PROSITE" id="PS50850"/>
    </source>
</evidence>
<dbReference type="Gene3D" id="1.20.1250.20">
    <property type="entry name" value="MFS general substrate transporter like domains"/>
    <property type="match status" value="1"/>
</dbReference>
<reference evidence="8 9" key="1">
    <citation type="submission" date="2024-09" db="EMBL/GenBank/DDBJ databases">
        <title>Rethinking Asexuality: The Enigmatic Case of Functional Sexual Genes in Lepraria (Stereocaulaceae).</title>
        <authorList>
            <person name="Doellman M."/>
            <person name="Sun Y."/>
            <person name="Barcenas-Pena A."/>
            <person name="Lumbsch H.T."/>
            <person name="Grewe F."/>
        </authorList>
    </citation>
    <scope>NUCLEOTIDE SEQUENCE [LARGE SCALE GENOMIC DNA]</scope>
    <source>
        <strain evidence="8 9">Mercado 3170</strain>
    </source>
</reference>
<keyword evidence="2 6" id="KW-0812">Transmembrane</keyword>
<dbReference type="PANTHER" id="PTHR23501">
    <property type="entry name" value="MAJOR FACILITATOR SUPERFAMILY"/>
    <property type="match status" value="1"/>
</dbReference>
<evidence type="ECO:0000313" key="9">
    <source>
        <dbReference type="Proteomes" id="UP001590950"/>
    </source>
</evidence>
<evidence type="ECO:0000256" key="4">
    <source>
        <dbReference type="ARBA" id="ARBA00023136"/>
    </source>
</evidence>
<feature type="transmembrane region" description="Helical" evidence="6">
    <location>
        <begin position="417"/>
        <end position="438"/>
    </location>
</feature>
<feature type="transmembrane region" description="Helical" evidence="6">
    <location>
        <begin position="195"/>
        <end position="215"/>
    </location>
</feature>
<comment type="subcellular location">
    <subcellularLocation>
        <location evidence="1">Membrane</location>
        <topology evidence="1">Multi-pass membrane protein</topology>
    </subcellularLocation>
</comment>
<dbReference type="InterPro" id="IPR020846">
    <property type="entry name" value="MFS_dom"/>
</dbReference>
<comment type="caution">
    <text evidence="8">The sequence shown here is derived from an EMBL/GenBank/DDBJ whole genome shotgun (WGS) entry which is preliminary data.</text>
</comment>
<protein>
    <recommendedName>
        <fullName evidence="7">Major facilitator superfamily (MFS) profile domain-containing protein</fullName>
    </recommendedName>
</protein>
<feature type="region of interest" description="Disordered" evidence="5">
    <location>
        <begin position="554"/>
        <end position="576"/>
    </location>
</feature>
<dbReference type="Pfam" id="PF07690">
    <property type="entry name" value="MFS_1"/>
    <property type="match status" value="1"/>
</dbReference>
<evidence type="ECO:0000256" key="5">
    <source>
        <dbReference type="SAM" id="MobiDB-lite"/>
    </source>
</evidence>